<feature type="region of interest" description="Disordered" evidence="1">
    <location>
        <begin position="62"/>
        <end position="93"/>
    </location>
</feature>
<evidence type="ECO:0000256" key="1">
    <source>
        <dbReference type="SAM" id="MobiDB-lite"/>
    </source>
</evidence>
<dbReference type="Proteomes" id="UP000007484">
    <property type="component" value="Chromosome"/>
</dbReference>
<evidence type="ECO:0000313" key="2">
    <source>
        <dbReference type="EMBL" id="ADX97583.1"/>
    </source>
</evidence>
<dbReference type="HOGENOM" id="CLU_071552_0_0_14"/>
<evidence type="ECO:0000313" key="3">
    <source>
        <dbReference type="Proteomes" id="UP000007484"/>
    </source>
</evidence>
<keyword evidence="3" id="KW-1185">Reference proteome</keyword>
<dbReference type="AlphaFoldDB" id="F0QQ13"/>
<reference evidence="2 3" key="1">
    <citation type="journal article" date="2011" name="J. Bacteriol.">
        <title>Complete genome sequences of two hemotropic Mycoplasmas, Mycoplasma haemofelis strain Ohio2 and Mycoplasma suis strain Illinois.</title>
        <authorList>
            <person name="Messick J.B."/>
            <person name="Santos A.P."/>
            <person name="Guimaraes A.M."/>
        </authorList>
    </citation>
    <scope>NUCLEOTIDE SEQUENCE [LARGE SCALE GENOMIC DNA]</scope>
    <source>
        <strain evidence="2 3">Illinois</strain>
    </source>
</reference>
<feature type="region of interest" description="Disordered" evidence="1">
    <location>
        <begin position="126"/>
        <end position="146"/>
    </location>
</feature>
<organism evidence="2 3">
    <name type="scientific">Mycoplasma suis (strain Illinois)</name>
    <dbReference type="NCBI Taxonomy" id="768700"/>
    <lineage>
        <taxon>Bacteria</taxon>
        <taxon>Bacillati</taxon>
        <taxon>Mycoplasmatota</taxon>
        <taxon>Mollicutes</taxon>
        <taxon>Mycoplasmataceae</taxon>
        <taxon>Mycoplasma</taxon>
    </lineage>
</organism>
<sequence length="325" mass="36661">MPLLGVSSKILLSTVIGIVGSGVIAGSVVASRNNNVNAVEKEVVVNNNPNNLEGQQHLLPDYTSQTKGEDSQKSSEILEDSDHFSPHSKVSDRGEPEALLIIREFSSQQPKKLEEQLPKQSLVSFPKDEESFAEKSTSEIVLPKSRESSRGGKKVRKEVIEQTDEEKWESEIVNREISLESLYKDGFAGSQEASDRSCILYRKEEEIDDDNFDITEGRTIVDQIYESCENQTTWSLRRFEKTKGKGFWVRGEIELVDKLMRSNWENLFVAGFAEKRETPAESVDALTQLKKDLCSSEKTTREGNINWLEDSCSFDKSNGLTKEIR</sequence>
<dbReference type="KEGG" id="mss:MSU_0039"/>
<protein>
    <submittedName>
        <fullName evidence="2">Uncharacterized protein</fullName>
    </submittedName>
</protein>
<feature type="compositionally biased region" description="Basic and acidic residues" evidence="1">
    <location>
        <begin position="80"/>
        <end position="93"/>
    </location>
</feature>
<gene>
    <name evidence="2" type="ordered locus">MSU_0039</name>
</gene>
<dbReference type="EMBL" id="CP002525">
    <property type="protein sequence ID" value="ADX97583.1"/>
    <property type="molecule type" value="Genomic_DNA"/>
</dbReference>
<name>F0QQ13_MYCSL</name>
<feature type="compositionally biased region" description="Basic and acidic residues" evidence="1">
    <location>
        <begin position="126"/>
        <end position="137"/>
    </location>
</feature>
<dbReference type="RefSeq" id="WP_013609564.1">
    <property type="nucleotide sequence ID" value="NC_015155.1"/>
</dbReference>
<proteinExistence type="predicted"/>
<accession>F0QQ13</accession>
<dbReference type="STRING" id="768700.MSU_0039"/>